<gene>
    <name evidence="1" type="ORF">PQQ73_29160</name>
</gene>
<dbReference type="Proteomes" id="UP001629392">
    <property type="component" value="Unassembled WGS sequence"/>
</dbReference>
<evidence type="ECO:0000313" key="1">
    <source>
        <dbReference type="EMBL" id="MFM0720390.1"/>
    </source>
</evidence>
<dbReference type="EMBL" id="JAQQCL010000029">
    <property type="protein sequence ID" value="MFM0720390.1"/>
    <property type="molecule type" value="Genomic_DNA"/>
</dbReference>
<accession>A0ABW9EMR4</accession>
<proteinExistence type="predicted"/>
<keyword evidence="2" id="KW-1185">Reference proteome</keyword>
<dbReference type="RefSeq" id="WP_408156418.1">
    <property type="nucleotide sequence ID" value="NZ_JAQQCJ010000036.1"/>
</dbReference>
<reference evidence="1 2" key="1">
    <citation type="journal article" date="2024" name="Chem. Sci.">
        <title>Discovery of megapolipeptins by genome mining of a Burkholderiales bacteria collection.</title>
        <authorList>
            <person name="Paulo B.S."/>
            <person name="Recchia M.J.J."/>
            <person name="Lee S."/>
            <person name="Fergusson C.H."/>
            <person name="Romanowski S.B."/>
            <person name="Hernandez A."/>
            <person name="Krull N."/>
            <person name="Liu D.Y."/>
            <person name="Cavanagh H."/>
            <person name="Bos A."/>
            <person name="Gray C.A."/>
            <person name="Murphy B.T."/>
            <person name="Linington R.G."/>
            <person name="Eustaquio A.S."/>
        </authorList>
    </citation>
    <scope>NUCLEOTIDE SEQUENCE [LARGE SCALE GENOMIC DNA]</scope>
    <source>
        <strain evidence="1 2">RL17-350-BIC-E</strain>
    </source>
</reference>
<evidence type="ECO:0000313" key="2">
    <source>
        <dbReference type="Proteomes" id="UP001629392"/>
    </source>
</evidence>
<comment type="caution">
    <text evidence="1">The sequence shown here is derived from an EMBL/GenBank/DDBJ whole genome shotgun (WGS) entry which is preliminary data.</text>
</comment>
<sequence length="60" mass="6966">MLPFIRRDLLNLAMRNIDNPRYTALRIAEGHILLTPLSDFAPMDPDPDLIPHTQTLRQAW</sequence>
<organism evidence="1 2">
    <name type="scientific">Paraburkholderia strydomiana</name>
    <dbReference type="NCBI Taxonomy" id="1245417"/>
    <lineage>
        <taxon>Bacteria</taxon>
        <taxon>Pseudomonadati</taxon>
        <taxon>Pseudomonadota</taxon>
        <taxon>Betaproteobacteria</taxon>
        <taxon>Burkholderiales</taxon>
        <taxon>Burkholderiaceae</taxon>
        <taxon>Paraburkholderia</taxon>
    </lineage>
</organism>
<name>A0ABW9EMR4_9BURK</name>
<protein>
    <submittedName>
        <fullName evidence="1">Uncharacterized protein</fullName>
    </submittedName>
</protein>